<keyword evidence="6" id="KW-0539">Nucleus</keyword>
<proteinExistence type="predicted"/>
<accession>A0A8B9A8W5</accession>
<dbReference type="FunFam" id="2.20.25.80:FF:000006">
    <property type="entry name" value="WRKY transcription factor"/>
    <property type="match status" value="1"/>
</dbReference>
<feature type="domain" description="WRKY" evidence="8">
    <location>
        <begin position="496"/>
        <end position="561"/>
    </location>
</feature>
<feature type="region of interest" description="Disordered" evidence="7">
    <location>
        <begin position="570"/>
        <end position="590"/>
    </location>
</feature>
<dbReference type="InterPro" id="IPR003657">
    <property type="entry name" value="WRKY_dom"/>
</dbReference>
<dbReference type="RefSeq" id="XP_038983116.1">
    <property type="nucleotide sequence ID" value="XM_039127188.1"/>
</dbReference>
<dbReference type="SMART" id="SM00774">
    <property type="entry name" value="WRKY"/>
    <property type="match status" value="2"/>
</dbReference>
<organism evidence="9 10">
    <name type="scientific">Phoenix dactylifera</name>
    <name type="common">Date palm</name>
    <dbReference type="NCBI Taxonomy" id="42345"/>
    <lineage>
        <taxon>Eukaryota</taxon>
        <taxon>Viridiplantae</taxon>
        <taxon>Streptophyta</taxon>
        <taxon>Embryophyta</taxon>
        <taxon>Tracheophyta</taxon>
        <taxon>Spermatophyta</taxon>
        <taxon>Magnoliopsida</taxon>
        <taxon>Liliopsida</taxon>
        <taxon>Arecaceae</taxon>
        <taxon>Coryphoideae</taxon>
        <taxon>Phoeniceae</taxon>
        <taxon>Phoenix</taxon>
    </lineage>
</organism>
<feature type="region of interest" description="Disordered" evidence="7">
    <location>
        <begin position="227"/>
        <end position="263"/>
    </location>
</feature>
<dbReference type="GO" id="GO:0005634">
    <property type="term" value="C:nucleus"/>
    <property type="evidence" value="ECO:0007669"/>
    <property type="project" value="UniProtKB-SubCell"/>
</dbReference>
<dbReference type="GO" id="GO:0043565">
    <property type="term" value="F:sequence-specific DNA binding"/>
    <property type="evidence" value="ECO:0007669"/>
    <property type="project" value="InterPro"/>
</dbReference>
<evidence type="ECO:0000256" key="5">
    <source>
        <dbReference type="ARBA" id="ARBA00023163"/>
    </source>
</evidence>
<keyword evidence="5" id="KW-0804">Transcription</keyword>
<dbReference type="PROSITE" id="PS50811">
    <property type="entry name" value="WRKY"/>
    <property type="match status" value="2"/>
</dbReference>
<reference evidence="10" key="2">
    <citation type="submission" date="2025-08" db="UniProtKB">
        <authorList>
            <consortium name="RefSeq"/>
        </authorList>
    </citation>
    <scope>IDENTIFICATION</scope>
    <source>
        <tissue evidence="10">Young leaves</tissue>
    </source>
</reference>
<keyword evidence="4" id="KW-0238">DNA-binding</keyword>
<reference evidence="9" key="1">
    <citation type="journal article" date="2019" name="Nat. Commun.">
        <title>Genome-wide association mapping of date palm fruit traits.</title>
        <authorList>
            <person name="Hazzouri K.M."/>
            <person name="Gros-Balthazard M."/>
            <person name="Flowers J.M."/>
            <person name="Copetti D."/>
            <person name="Lemansour A."/>
            <person name="Lebrun M."/>
            <person name="Masmoudi K."/>
            <person name="Ferrand S."/>
            <person name="Dhar M.I."/>
            <person name="Fresquez Z.A."/>
            <person name="Rosas U."/>
            <person name="Zhang J."/>
            <person name="Talag J."/>
            <person name="Lee S."/>
            <person name="Kudrna D."/>
            <person name="Powell R.F."/>
            <person name="Leitch I.J."/>
            <person name="Krueger R.R."/>
            <person name="Wing R.A."/>
            <person name="Amiri K.M.A."/>
            <person name="Purugganan M.D."/>
        </authorList>
    </citation>
    <scope>NUCLEOTIDE SEQUENCE [LARGE SCALE GENOMIC DNA]</scope>
    <source>
        <strain evidence="9">cv. Khalas</strain>
    </source>
</reference>
<evidence type="ECO:0000256" key="2">
    <source>
        <dbReference type="ARBA" id="ARBA00022737"/>
    </source>
</evidence>
<dbReference type="AlphaFoldDB" id="A0A8B9A8W5"/>
<protein>
    <submittedName>
        <fullName evidence="10">Probable WRKY transcription factor 2</fullName>
    </submittedName>
</protein>
<dbReference type="FunFam" id="2.20.25.80:FF:000001">
    <property type="entry name" value="WRKY transcription factor 33"/>
    <property type="match status" value="1"/>
</dbReference>
<feature type="region of interest" description="Disordered" evidence="7">
    <location>
        <begin position="436"/>
        <end position="468"/>
    </location>
</feature>
<evidence type="ECO:0000256" key="6">
    <source>
        <dbReference type="ARBA" id="ARBA00023242"/>
    </source>
</evidence>
<evidence type="ECO:0000256" key="1">
    <source>
        <dbReference type="ARBA" id="ARBA00004123"/>
    </source>
</evidence>
<feature type="region of interest" description="Disordered" evidence="7">
    <location>
        <begin position="35"/>
        <end position="73"/>
    </location>
</feature>
<dbReference type="InterPro" id="IPR044810">
    <property type="entry name" value="WRKY_plant"/>
</dbReference>
<dbReference type="KEGG" id="pda:103710681"/>
<keyword evidence="3" id="KW-0805">Transcription regulation</keyword>
<gene>
    <name evidence="10" type="primary">LOC103710681</name>
</gene>
<evidence type="ECO:0000256" key="7">
    <source>
        <dbReference type="SAM" id="MobiDB-lite"/>
    </source>
</evidence>
<dbReference type="PANTHER" id="PTHR31221:SF338">
    <property type="entry name" value="OS08G0499300 PROTEIN"/>
    <property type="match status" value="1"/>
</dbReference>
<feature type="region of interest" description="Disordered" evidence="7">
    <location>
        <begin position="281"/>
        <end position="301"/>
    </location>
</feature>
<evidence type="ECO:0000256" key="4">
    <source>
        <dbReference type="ARBA" id="ARBA00023125"/>
    </source>
</evidence>
<feature type="region of interest" description="Disordered" evidence="7">
    <location>
        <begin position="377"/>
        <end position="404"/>
    </location>
</feature>
<dbReference type="InterPro" id="IPR036576">
    <property type="entry name" value="WRKY_dom_sf"/>
</dbReference>
<dbReference type="PANTHER" id="PTHR31221">
    <property type="entry name" value="WRKY TRANSCRIPTION FACTOR PROTEIN 1-RELATED"/>
    <property type="match status" value="1"/>
</dbReference>
<dbReference type="Proteomes" id="UP000228380">
    <property type="component" value="Chromosome 1"/>
</dbReference>
<dbReference type="Gene3D" id="2.20.25.80">
    <property type="entry name" value="WRKY domain"/>
    <property type="match status" value="2"/>
</dbReference>
<keyword evidence="2" id="KW-0677">Repeat</keyword>
<name>A0A8B9A8W5_PHODC</name>
<keyword evidence="9" id="KW-1185">Reference proteome</keyword>
<sequence length="676" mass="73635">MAGMEENAVTIGETMPFLSDFKSVEFGAGSFSDSMRDGNQAKFPASRKQDATMNFKHSDSSSEPSSLDVQKSSMRGGLAERIAARAGFNSLRLNTAEIRQVNFSSSTTDVCSLYITIPPGLSPAALLNSPVFLSTSLAEPSPTTGKFPFTQCTNNSSVSLWGTPDKRETHTVEDMDPQLFAFKPQLGSNSCYTSCAENKAEPTTNHQHSLPSFKELAQSDCPAQTRGVEASLQCQPRQDLNLEDGSYNSFSRKDGLYDSTNQRDTTEKAMLHQIATYPIMVSEHSPTPDDPQGGETDTKGEVSSLAVGAPAEDGYNWRKYGQKHVKGSEFPRSYHKCTHPNCPVKKKVERSREGRITEIIYKGAHNHPRLSRSFSSMQLEGSEQPFKAGARDGRNDGPEAAPSPSLAAAFCDASNSMAVIEGSASCEIKDAMDVSSNLSNNQDETDRANHGRMSRGCDGEGDDTEPKRRKLDAGELEMSASSKAVREPRVVVQTTSEVDILDDGYRWRKYGQKVVKGNPNPRSYYKCTNPGCTVRKHVERASHDLKSVITTYEGKHNHEVPAARNNFQASCGSFNAPPTSAPQPQSLHRRPELAAQMQERLARLDWPPPAGRACISGRDQLAPTTSFSFGINKGMAMNLAMAGLGPLASSMQMPVPPSGYSYLRVDHRKASEGEGS</sequence>
<evidence type="ECO:0000256" key="3">
    <source>
        <dbReference type="ARBA" id="ARBA00023015"/>
    </source>
</evidence>
<evidence type="ECO:0000313" key="9">
    <source>
        <dbReference type="Proteomes" id="UP000228380"/>
    </source>
</evidence>
<comment type="subcellular location">
    <subcellularLocation>
        <location evidence="1">Nucleus</location>
    </subcellularLocation>
</comment>
<feature type="compositionally biased region" description="Polar residues" evidence="7">
    <location>
        <begin position="570"/>
        <end position="586"/>
    </location>
</feature>
<evidence type="ECO:0000259" key="8">
    <source>
        <dbReference type="PROSITE" id="PS50811"/>
    </source>
</evidence>
<feature type="domain" description="WRKY" evidence="8">
    <location>
        <begin position="306"/>
        <end position="370"/>
    </location>
</feature>
<evidence type="ECO:0000313" key="10">
    <source>
        <dbReference type="RefSeq" id="XP_038983116.1"/>
    </source>
</evidence>
<dbReference type="SUPFAM" id="SSF118290">
    <property type="entry name" value="WRKY DNA-binding domain"/>
    <property type="match status" value="2"/>
</dbReference>
<dbReference type="GeneID" id="103710681"/>
<dbReference type="OrthoDB" id="1923003at2759"/>
<dbReference type="GO" id="GO:0003700">
    <property type="term" value="F:DNA-binding transcription factor activity"/>
    <property type="evidence" value="ECO:0007669"/>
    <property type="project" value="InterPro"/>
</dbReference>
<dbReference type="Pfam" id="PF03106">
    <property type="entry name" value="WRKY"/>
    <property type="match status" value="2"/>
</dbReference>